<dbReference type="EMBL" id="DRKP01000004">
    <property type="protein sequence ID" value="HEB94813.1"/>
    <property type="molecule type" value="Genomic_DNA"/>
</dbReference>
<protein>
    <submittedName>
        <fullName evidence="1">Uncharacterized protein</fullName>
    </submittedName>
</protein>
<dbReference type="Proteomes" id="UP000886251">
    <property type="component" value="Unassembled WGS sequence"/>
</dbReference>
<name>A0A831RJZ5_9GAMM</name>
<reference evidence="1" key="1">
    <citation type="journal article" date="2020" name="mSystems">
        <title>Genome- and Community-Level Interaction Insights into Carbon Utilization and Element Cycling Functions of Hydrothermarchaeota in Hydrothermal Sediment.</title>
        <authorList>
            <person name="Zhou Z."/>
            <person name="Liu Y."/>
            <person name="Xu W."/>
            <person name="Pan J."/>
            <person name="Luo Z.H."/>
            <person name="Li M."/>
        </authorList>
    </citation>
    <scope>NUCLEOTIDE SEQUENCE [LARGE SCALE GENOMIC DNA]</scope>
    <source>
        <strain evidence="1">HyVt-443</strain>
    </source>
</reference>
<gene>
    <name evidence="1" type="ORF">ENI96_00080</name>
</gene>
<comment type="caution">
    <text evidence="1">The sequence shown here is derived from an EMBL/GenBank/DDBJ whole genome shotgun (WGS) entry which is preliminary data.</text>
</comment>
<evidence type="ECO:0000313" key="1">
    <source>
        <dbReference type="EMBL" id="HEB94813.1"/>
    </source>
</evidence>
<sequence>MKLTLAVAAVTAILLLLLVHRHRRRRPPRTTRTCVTCDNLGTSELCGQCNGSGQHWVERPRPPGGKR</sequence>
<proteinExistence type="predicted"/>
<organism evidence="1">
    <name type="scientific">Sedimenticola thiotaurini</name>
    <dbReference type="NCBI Taxonomy" id="1543721"/>
    <lineage>
        <taxon>Bacteria</taxon>
        <taxon>Pseudomonadati</taxon>
        <taxon>Pseudomonadota</taxon>
        <taxon>Gammaproteobacteria</taxon>
        <taxon>Chromatiales</taxon>
        <taxon>Sedimenticolaceae</taxon>
        <taxon>Sedimenticola</taxon>
    </lineage>
</organism>
<accession>A0A831RJZ5</accession>
<dbReference type="AlphaFoldDB" id="A0A831RJZ5"/>